<feature type="transmembrane region" description="Helical" evidence="2">
    <location>
        <begin position="441"/>
        <end position="460"/>
    </location>
</feature>
<dbReference type="OrthoDB" id="3734530at2"/>
<keyword evidence="4" id="KW-1185">Reference proteome</keyword>
<keyword evidence="2" id="KW-0472">Membrane</keyword>
<dbReference type="InterPro" id="IPR050834">
    <property type="entry name" value="Glycosyltransf_2"/>
</dbReference>
<comment type="caution">
    <text evidence="3">The sequence shown here is derived from an EMBL/GenBank/DDBJ whole genome shotgun (WGS) entry which is preliminary data.</text>
</comment>
<accession>A0A543HYF3</accession>
<keyword evidence="2" id="KW-1133">Transmembrane helix</keyword>
<evidence type="ECO:0000256" key="1">
    <source>
        <dbReference type="SAM" id="MobiDB-lite"/>
    </source>
</evidence>
<dbReference type="SUPFAM" id="SSF53448">
    <property type="entry name" value="Nucleotide-diphospho-sugar transferases"/>
    <property type="match status" value="1"/>
</dbReference>
<feature type="region of interest" description="Disordered" evidence="1">
    <location>
        <begin position="1056"/>
        <end position="1224"/>
    </location>
</feature>
<dbReference type="Proteomes" id="UP000318331">
    <property type="component" value="Unassembled WGS sequence"/>
</dbReference>
<proteinExistence type="predicted"/>
<dbReference type="Pfam" id="PF13641">
    <property type="entry name" value="Glyco_tranf_2_3"/>
    <property type="match status" value="1"/>
</dbReference>
<reference evidence="3 4" key="1">
    <citation type="submission" date="2019-06" db="EMBL/GenBank/DDBJ databases">
        <title>Sequencing the genomes of 1000 actinobacteria strains.</title>
        <authorList>
            <person name="Klenk H.-P."/>
        </authorList>
    </citation>
    <scope>NUCLEOTIDE SEQUENCE [LARGE SCALE GENOMIC DNA]</scope>
    <source>
        <strain evidence="3 4">DSM 18031</strain>
    </source>
</reference>
<name>A0A543HYF3_9MICO</name>
<feature type="transmembrane region" description="Helical" evidence="2">
    <location>
        <begin position="627"/>
        <end position="648"/>
    </location>
</feature>
<sequence length="1224" mass="127942">MQSRVTAIVVATNGAARLERTLAGLAGQTRQPDRVILVDNGSTDETAEICANTPAERIISTAEILSFGEAIATALRVIADEPVEGEWLWLLTQDSAPEPGALEGILNTVQKAPSVAIAGPKLTSWDRPDHIREIGQTLTRLGARWQLSTEELDQEQRDTQQDTLAVGPVGMLVQRRVWDQLGGFDRALTTHDDGLDLCVRARLAGYRVVVSPESHVHFAGDGVAGPRISRKQSVARRNHRNDRRAQLHRRLVYAPGWAVPLHWLSLLPLALFRTFWYLIRELPGRIPGEWAAACSVLFSAGKVSAARRALARAKTVGWDAIRPLRVNYGTVRTQRMIDREAILARQGRAMHEPHFIATGGLTIVMVSIVVSAVLFYSLFTAVAISGGGALPLSTSLGDLWESTRYGFHGTDGALIGPAHPFSFVLALLGSLTFWQPSFSIVLLYLAALPLAAMGAWLWAARLTERPVARGVAAVAWMLSPTLLASLGDGRIGAVIAHLLLPWLLLALMGAKRSWSAAGTSSLLLAGVLACAPSLLPAAILLFLVGLAFSGKGVARVLMVPVASIVLYLPLVGFGFLHGNPLFALIDPGVADPFVAPTARQLLVGFPTAGLAGWDTALQTVGAPGWPYTLIVTCLVAPLGILALLGVVVSRIRHSAVGLLLAATGLASALVANHFVLSSAGLDPVGIWAGPSLSLYWLGLLTLAVAGIGALPRLAETVSVVSCLALLLAVVPLIAGLFTSHASLSSDEHTVPAVVRAAAQTSGEVVRTLVLTPQADGGIRGEVVRDTGATLDEQSTLLFLDEELSASEKERAALIGALASEGAASQADAFADLGISYVVVNTSGVGVDQVLDPRASASAARLQSALDNNDDLTTVGPTEFGDLWKVSTDVAAAPAADTAVIPRLLSQALWWVQIVILLGMLLLALPTGAVVERPPKNAKTKRRPEPPVGGSAGLNPAADSDTPAEDHTAPDTAHTPSSPGDSTGESASAAAEVEPETEAAEVHALALTARAVRRAERAARRAEKKAQKSRGDSAAAPVGAETTAAVTGAAAVGVGMIARGGSPAPEDSEPLPGNDDLGWDKPYTGDPASTIGRPRRASYIETGTAPVPIQLPADEPDPTAADGADPEVPQGTSAAPGPVRVTSHTVAPDIVVSVPPEPEDSAPVFPVQDADREAADPDESFDDASLSAWEDTIVDDTPEVVEPDAEHPTPTSDGDTPTEEGPTHG</sequence>
<dbReference type="RefSeq" id="WP_141917433.1">
    <property type="nucleotide sequence ID" value="NZ_BAAAYS010000011.1"/>
</dbReference>
<gene>
    <name evidence="3" type="ORF">FB466_1646</name>
</gene>
<dbReference type="EMBL" id="VFPN01000002">
    <property type="protein sequence ID" value="TQM63384.1"/>
    <property type="molecule type" value="Genomic_DNA"/>
</dbReference>
<feature type="compositionally biased region" description="Acidic residues" evidence="1">
    <location>
        <begin position="1191"/>
        <end position="1202"/>
    </location>
</feature>
<feature type="transmembrane region" description="Helical" evidence="2">
    <location>
        <begin position="907"/>
        <end position="930"/>
    </location>
</feature>
<dbReference type="AlphaFoldDB" id="A0A543HYF3"/>
<feature type="compositionally biased region" description="Polar residues" evidence="1">
    <location>
        <begin position="973"/>
        <end position="983"/>
    </location>
</feature>
<feature type="region of interest" description="Disordered" evidence="1">
    <location>
        <begin position="1015"/>
        <end position="1040"/>
    </location>
</feature>
<dbReference type="PANTHER" id="PTHR43685">
    <property type="entry name" value="GLYCOSYLTRANSFERASE"/>
    <property type="match status" value="1"/>
</dbReference>
<feature type="compositionally biased region" description="Basic and acidic residues" evidence="1">
    <location>
        <begin position="1015"/>
        <end position="1030"/>
    </location>
</feature>
<feature type="transmembrane region" description="Helical" evidence="2">
    <location>
        <begin position="655"/>
        <end position="674"/>
    </location>
</feature>
<feature type="transmembrane region" description="Helical" evidence="2">
    <location>
        <begin position="717"/>
        <end position="737"/>
    </location>
</feature>
<organism evidence="3 4">
    <name type="scientific">Klugiella xanthotipulae</name>
    <dbReference type="NCBI Taxonomy" id="244735"/>
    <lineage>
        <taxon>Bacteria</taxon>
        <taxon>Bacillati</taxon>
        <taxon>Actinomycetota</taxon>
        <taxon>Actinomycetes</taxon>
        <taxon>Micrococcales</taxon>
        <taxon>Microbacteriaceae</taxon>
        <taxon>Klugiella</taxon>
    </lineage>
</organism>
<evidence type="ECO:0000256" key="2">
    <source>
        <dbReference type="SAM" id="Phobius"/>
    </source>
</evidence>
<feature type="region of interest" description="Disordered" evidence="1">
    <location>
        <begin position="933"/>
        <end position="1000"/>
    </location>
</feature>
<feature type="transmembrane region" description="Helical" evidence="2">
    <location>
        <begin position="694"/>
        <end position="710"/>
    </location>
</feature>
<feature type="transmembrane region" description="Helical" evidence="2">
    <location>
        <begin position="491"/>
        <end position="510"/>
    </location>
</feature>
<dbReference type="Gene3D" id="3.90.550.10">
    <property type="entry name" value="Spore Coat Polysaccharide Biosynthesis Protein SpsA, Chain A"/>
    <property type="match status" value="1"/>
</dbReference>
<keyword evidence="2" id="KW-0812">Transmembrane</keyword>
<dbReference type="InterPro" id="IPR029044">
    <property type="entry name" value="Nucleotide-diphossugar_trans"/>
</dbReference>
<dbReference type="PANTHER" id="PTHR43685:SF3">
    <property type="entry name" value="SLR2126 PROTEIN"/>
    <property type="match status" value="1"/>
</dbReference>
<keyword evidence="3" id="KW-0808">Transferase</keyword>
<feature type="transmembrane region" description="Helical" evidence="2">
    <location>
        <begin position="355"/>
        <end position="384"/>
    </location>
</feature>
<evidence type="ECO:0000313" key="4">
    <source>
        <dbReference type="Proteomes" id="UP000318331"/>
    </source>
</evidence>
<protein>
    <submittedName>
        <fullName evidence="3">GT2 family glycosyltransferase</fullName>
    </submittedName>
</protein>
<feature type="transmembrane region" description="Helical" evidence="2">
    <location>
        <begin position="556"/>
        <end position="576"/>
    </location>
</feature>
<evidence type="ECO:0000313" key="3">
    <source>
        <dbReference type="EMBL" id="TQM63384.1"/>
    </source>
</evidence>
<feature type="transmembrane region" description="Helical" evidence="2">
    <location>
        <begin position="414"/>
        <end position="434"/>
    </location>
</feature>
<dbReference type="GO" id="GO:0016740">
    <property type="term" value="F:transferase activity"/>
    <property type="evidence" value="ECO:0007669"/>
    <property type="project" value="UniProtKB-KW"/>
</dbReference>
<feature type="transmembrane region" description="Helical" evidence="2">
    <location>
        <begin position="522"/>
        <end position="544"/>
    </location>
</feature>